<dbReference type="AlphaFoldDB" id="A0A6A1WDA8"/>
<feature type="transmembrane region" description="Helical" evidence="12">
    <location>
        <begin position="362"/>
        <end position="386"/>
    </location>
</feature>
<evidence type="ECO:0000256" key="3">
    <source>
        <dbReference type="ARBA" id="ARBA00022448"/>
    </source>
</evidence>
<dbReference type="PANTHER" id="PTHR48017">
    <property type="entry name" value="OS05G0424000 PROTEIN-RELATED"/>
    <property type="match status" value="1"/>
</dbReference>
<accession>A0A6A1WDA8</accession>
<evidence type="ECO:0000256" key="12">
    <source>
        <dbReference type="SAM" id="Phobius"/>
    </source>
</evidence>
<dbReference type="GO" id="GO:0009734">
    <property type="term" value="P:auxin-activated signaling pathway"/>
    <property type="evidence" value="ECO:0007669"/>
    <property type="project" value="UniProtKB-KW"/>
</dbReference>
<dbReference type="OrthoDB" id="655540at2759"/>
<feature type="transmembrane region" description="Helical" evidence="12">
    <location>
        <begin position="156"/>
        <end position="176"/>
    </location>
</feature>
<dbReference type="GO" id="GO:0015293">
    <property type="term" value="F:symporter activity"/>
    <property type="evidence" value="ECO:0007669"/>
    <property type="project" value="UniProtKB-KW"/>
</dbReference>
<keyword evidence="9" id="KW-0927">Auxin signaling pathway</keyword>
<keyword evidence="5" id="KW-0769">Symport</keyword>
<sequence>MKLDYDDFARDRGDEFQTDDEENDAERVCVHEYDTESEVTSSPRRPSDSNMDPNNPTWPQTYRKSIDMFSGLTPPSISILRGESLTGISSFISTAYNRPETSEHVSSASKPLLSETSLDKEVLSSTLPVKFSASTHSKFSISESLPPQKQCSFAQAVFNGISVLCVIGLLTTPYAIKEGGWLNLIILLIFGVLSCYTEILLKRSLESSPELQTYPDIGQAAFGLTGRLGIAIILYIELYASCVEYILIMSDNLASLFPDIHINFAGTHLGSHQVFAITATFFVLPTVWLRNMRGRIVASILVTLCLFWVGMVDGVGFHPRGTALDLANLSVTIGIFGFSYSSHAVFPNIYSSMKEPSKFSSVFIASFVFCFLIYTMVAICGFRMFGDSFKSQFTLDMPREFVASNIAIWTVVVNPLSKYALTLTPIAMSVEELLPSAQLRSNSIVIIIRTVLVLSTLLVALTVPFFGE</sequence>
<comment type="caution">
    <text evidence="14">The sequence shown here is derived from an EMBL/GenBank/DDBJ whole genome shotgun (WGS) entry which is preliminary data.</text>
</comment>
<keyword evidence="8 12" id="KW-0472">Membrane</keyword>
<evidence type="ECO:0000313" key="14">
    <source>
        <dbReference type="EMBL" id="KAB1220830.1"/>
    </source>
</evidence>
<feature type="transmembrane region" description="Helical" evidence="12">
    <location>
        <begin position="296"/>
        <end position="317"/>
    </location>
</feature>
<protein>
    <submittedName>
        <fullName evidence="14">Vacuolar amino acid transporter 1</fullName>
    </submittedName>
</protein>
<dbReference type="EMBL" id="RXIC02000021">
    <property type="protein sequence ID" value="KAB1220830.1"/>
    <property type="molecule type" value="Genomic_DNA"/>
</dbReference>
<feature type="transmembrane region" description="Helical" evidence="12">
    <location>
        <begin position="228"/>
        <end position="249"/>
    </location>
</feature>
<evidence type="ECO:0000256" key="1">
    <source>
        <dbReference type="ARBA" id="ARBA00004127"/>
    </source>
</evidence>
<feature type="region of interest" description="Disordered" evidence="11">
    <location>
        <begin position="1"/>
        <end position="61"/>
    </location>
</feature>
<feature type="transmembrane region" description="Helical" evidence="12">
    <location>
        <begin position="329"/>
        <end position="350"/>
    </location>
</feature>
<dbReference type="Proteomes" id="UP000516437">
    <property type="component" value="Chromosome 3"/>
</dbReference>
<dbReference type="GO" id="GO:0006865">
    <property type="term" value="P:amino acid transport"/>
    <property type="evidence" value="ECO:0007669"/>
    <property type="project" value="UniProtKB-KW"/>
</dbReference>
<evidence type="ECO:0000256" key="2">
    <source>
        <dbReference type="ARBA" id="ARBA00005590"/>
    </source>
</evidence>
<feature type="domain" description="Amino acid transporter transmembrane" evidence="13">
    <location>
        <begin position="150"/>
        <end position="467"/>
    </location>
</feature>
<evidence type="ECO:0000256" key="11">
    <source>
        <dbReference type="SAM" id="MobiDB-lite"/>
    </source>
</evidence>
<organism evidence="14 15">
    <name type="scientific">Morella rubra</name>
    <name type="common">Chinese bayberry</name>
    <dbReference type="NCBI Taxonomy" id="262757"/>
    <lineage>
        <taxon>Eukaryota</taxon>
        <taxon>Viridiplantae</taxon>
        <taxon>Streptophyta</taxon>
        <taxon>Embryophyta</taxon>
        <taxon>Tracheophyta</taxon>
        <taxon>Spermatophyta</taxon>
        <taxon>Magnoliopsida</taxon>
        <taxon>eudicotyledons</taxon>
        <taxon>Gunneridae</taxon>
        <taxon>Pentapetalae</taxon>
        <taxon>rosids</taxon>
        <taxon>fabids</taxon>
        <taxon>Fagales</taxon>
        <taxon>Myricaceae</taxon>
        <taxon>Morella</taxon>
    </lineage>
</organism>
<proteinExistence type="inferred from homology"/>
<feature type="compositionally biased region" description="Basic and acidic residues" evidence="11">
    <location>
        <begin position="1"/>
        <end position="15"/>
    </location>
</feature>
<comment type="similarity">
    <text evidence="2">Belongs to the amino acid/polyamine transporter 2 family. Amino acid/auxin permease (AAAP) (TC 2.A.18.1) subfamily.</text>
</comment>
<feature type="compositionally biased region" description="Polar residues" evidence="11">
    <location>
        <begin position="38"/>
        <end position="61"/>
    </location>
</feature>
<evidence type="ECO:0000313" key="15">
    <source>
        <dbReference type="Proteomes" id="UP000516437"/>
    </source>
</evidence>
<reference evidence="14 15" key="1">
    <citation type="journal article" date="2019" name="Plant Biotechnol. J.">
        <title>The red bayberry genome and genetic basis of sex determination.</title>
        <authorList>
            <person name="Jia H.M."/>
            <person name="Jia H.J."/>
            <person name="Cai Q.L."/>
            <person name="Wang Y."/>
            <person name="Zhao H.B."/>
            <person name="Yang W.F."/>
            <person name="Wang G.Y."/>
            <person name="Li Y.H."/>
            <person name="Zhan D.L."/>
            <person name="Shen Y.T."/>
            <person name="Niu Q.F."/>
            <person name="Chang L."/>
            <person name="Qiu J."/>
            <person name="Zhao L."/>
            <person name="Xie H.B."/>
            <person name="Fu W.Y."/>
            <person name="Jin J."/>
            <person name="Li X.W."/>
            <person name="Jiao Y."/>
            <person name="Zhou C.C."/>
            <person name="Tu T."/>
            <person name="Chai C.Y."/>
            <person name="Gao J.L."/>
            <person name="Fan L.J."/>
            <person name="van de Weg E."/>
            <person name="Wang J.Y."/>
            <person name="Gao Z.S."/>
        </authorList>
    </citation>
    <scope>NUCLEOTIDE SEQUENCE [LARGE SCALE GENOMIC DNA]</scope>
    <source>
        <tissue evidence="14">Leaves</tissue>
    </source>
</reference>
<keyword evidence="3" id="KW-0813">Transport</keyword>
<keyword evidence="7 12" id="KW-1133">Transmembrane helix</keyword>
<gene>
    <name evidence="14" type="ORF">CJ030_MR3G024002</name>
</gene>
<evidence type="ECO:0000256" key="10">
    <source>
        <dbReference type="ARBA" id="ARBA00045588"/>
    </source>
</evidence>
<evidence type="ECO:0000256" key="6">
    <source>
        <dbReference type="ARBA" id="ARBA00022970"/>
    </source>
</evidence>
<name>A0A6A1WDA8_9ROSI</name>
<keyword evidence="15" id="KW-1185">Reference proteome</keyword>
<evidence type="ECO:0000256" key="9">
    <source>
        <dbReference type="ARBA" id="ARBA00023294"/>
    </source>
</evidence>
<dbReference type="InterPro" id="IPR013057">
    <property type="entry name" value="AA_transpt_TM"/>
</dbReference>
<feature type="transmembrane region" description="Helical" evidence="12">
    <location>
        <begin position="182"/>
        <end position="201"/>
    </location>
</feature>
<comment type="function">
    <text evidence="10">Carrier protein involved in proton-driven auxin influx. Mediates the formation of auxin gradient from developing leaves (site of auxin biosynthesis) to tips by contributing to the loading of auxin in vascular tissues and facilitating acropetal (base to tip) auxin transport within inner tissues of the root apex, and basipetal (tip to base) auxin transport within outer tissues of the root apex. May be involved in lateral roots and nodules formation.</text>
</comment>
<feature type="compositionally biased region" description="Basic and acidic residues" evidence="11">
    <location>
        <begin position="25"/>
        <end position="34"/>
    </location>
</feature>
<feature type="transmembrane region" description="Helical" evidence="12">
    <location>
        <begin position="269"/>
        <end position="289"/>
    </location>
</feature>
<dbReference type="Pfam" id="PF01490">
    <property type="entry name" value="Aa_trans"/>
    <property type="match status" value="1"/>
</dbReference>
<evidence type="ECO:0000256" key="7">
    <source>
        <dbReference type="ARBA" id="ARBA00022989"/>
    </source>
</evidence>
<keyword evidence="4 12" id="KW-0812">Transmembrane</keyword>
<evidence type="ECO:0000256" key="5">
    <source>
        <dbReference type="ARBA" id="ARBA00022847"/>
    </source>
</evidence>
<keyword evidence="6" id="KW-0029">Amino-acid transport</keyword>
<comment type="subcellular location">
    <subcellularLocation>
        <location evidence="1">Endomembrane system</location>
        <topology evidence="1">Multi-pass membrane protein</topology>
    </subcellularLocation>
</comment>
<evidence type="ECO:0000256" key="4">
    <source>
        <dbReference type="ARBA" id="ARBA00022692"/>
    </source>
</evidence>
<feature type="transmembrane region" description="Helical" evidence="12">
    <location>
        <begin position="442"/>
        <end position="466"/>
    </location>
</feature>
<evidence type="ECO:0000259" key="13">
    <source>
        <dbReference type="Pfam" id="PF01490"/>
    </source>
</evidence>
<dbReference type="GO" id="GO:0012505">
    <property type="term" value="C:endomembrane system"/>
    <property type="evidence" value="ECO:0007669"/>
    <property type="project" value="UniProtKB-SubCell"/>
</dbReference>
<evidence type="ECO:0000256" key="8">
    <source>
        <dbReference type="ARBA" id="ARBA00023136"/>
    </source>
</evidence>